<keyword evidence="3 10" id="KW-0813">Transport</keyword>
<dbReference type="AlphaFoldDB" id="A0A0G0IUV3"/>
<evidence type="ECO:0000256" key="8">
    <source>
        <dbReference type="ARBA" id="ARBA00023010"/>
    </source>
</evidence>
<evidence type="ECO:0000256" key="9">
    <source>
        <dbReference type="ARBA" id="ARBA00023136"/>
    </source>
</evidence>
<keyword evidence="8 10" id="KW-0811">Translocation</keyword>
<comment type="function">
    <text evidence="10">Involved in protein export. Participates in an early event of protein translocation.</text>
</comment>
<keyword evidence="6 10" id="KW-0653">Protein transport</keyword>
<feature type="transmembrane region" description="Helical" evidence="10">
    <location>
        <begin position="50"/>
        <end position="71"/>
    </location>
</feature>
<dbReference type="Proteomes" id="UP000034849">
    <property type="component" value="Unassembled WGS sequence"/>
</dbReference>
<dbReference type="EMBL" id="LBSX01000003">
    <property type="protein sequence ID" value="KKQ27944.1"/>
    <property type="molecule type" value="Genomic_DNA"/>
</dbReference>
<dbReference type="NCBIfam" id="TIGR00810">
    <property type="entry name" value="secG"/>
    <property type="match status" value="1"/>
</dbReference>
<organism evidence="11 12">
    <name type="scientific">Candidatus Magasanikbacteria bacterium GW2011_GWC2_37_14</name>
    <dbReference type="NCBI Taxonomy" id="1619046"/>
    <lineage>
        <taxon>Bacteria</taxon>
        <taxon>Candidatus Magasanikiibacteriota</taxon>
    </lineage>
</organism>
<dbReference type="GO" id="GO:0005886">
    <property type="term" value="C:plasma membrane"/>
    <property type="evidence" value="ECO:0007669"/>
    <property type="project" value="UniProtKB-SubCell"/>
</dbReference>
<dbReference type="PANTHER" id="PTHR34182">
    <property type="entry name" value="PROTEIN-EXPORT MEMBRANE PROTEIN SECG"/>
    <property type="match status" value="1"/>
</dbReference>
<evidence type="ECO:0000256" key="6">
    <source>
        <dbReference type="ARBA" id="ARBA00022927"/>
    </source>
</evidence>
<keyword evidence="5 10" id="KW-0812">Transmembrane</keyword>
<dbReference type="GO" id="GO:0009306">
    <property type="term" value="P:protein secretion"/>
    <property type="evidence" value="ECO:0007669"/>
    <property type="project" value="UniProtKB-UniRule"/>
</dbReference>
<protein>
    <recommendedName>
        <fullName evidence="10">Protein-export membrane protein SecG</fullName>
    </recommendedName>
</protein>
<comment type="subcellular location">
    <subcellularLocation>
        <location evidence="1 10">Cell membrane</location>
        <topology evidence="1 10">Multi-pass membrane protein</topology>
    </subcellularLocation>
</comment>
<sequence length="72" mass="7685">MLKNIIIIAQMVLSVLLIIVILLQQKGAGLGAAFGGSSNVYSTRRGVDKILFQITIVLVVLFFATAIAILLV</sequence>
<keyword evidence="7 10" id="KW-1133">Transmembrane helix</keyword>
<evidence type="ECO:0000256" key="7">
    <source>
        <dbReference type="ARBA" id="ARBA00022989"/>
    </source>
</evidence>
<dbReference type="Pfam" id="PF03840">
    <property type="entry name" value="SecG"/>
    <property type="match status" value="1"/>
</dbReference>
<dbReference type="PRINTS" id="PR01651">
    <property type="entry name" value="SECGEXPORT"/>
</dbReference>
<proteinExistence type="inferred from homology"/>
<evidence type="ECO:0000256" key="2">
    <source>
        <dbReference type="ARBA" id="ARBA00008445"/>
    </source>
</evidence>
<comment type="similarity">
    <text evidence="2 10">Belongs to the SecG family.</text>
</comment>
<name>A0A0G0IUV3_9BACT</name>
<dbReference type="GO" id="GO:0065002">
    <property type="term" value="P:intracellular protein transmembrane transport"/>
    <property type="evidence" value="ECO:0007669"/>
    <property type="project" value="TreeGrafter"/>
</dbReference>
<keyword evidence="4 10" id="KW-1003">Cell membrane</keyword>
<evidence type="ECO:0000256" key="5">
    <source>
        <dbReference type="ARBA" id="ARBA00022692"/>
    </source>
</evidence>
<keyword evidence="9 10" id="KW-0472">Membrane</keyword>
<dbReference type="InterPro" id="IPR004692">
    <property type="entry name" value="SecG"/>
</dbReference>
<dbReference type="GO" id="GO:0043952">
    <property type="term" value="P:protein transport by the Sec complex"/>
    <property type="evidence" value="ECO:0007669"/>
    <property type="project" value="TreeGrafter"/>
</dbReference>
<gene>
    <name evidence="11" type="ORF">US42_C0003G0001</name>
</gene>
<accession>A0A0G0IUV3</accession>
<evidence type="ECO:0000313" key="11">
    <source>
        <dbReference type="EMBL" id="KKQ27944.1"/>
    </source>
</evidence>
<dbReference type="STRING" id="1619046.US42_C0003G0001"/>
<evidence type="ECO:0000256" key="1">
    <source>
        <dbReference type="ARBA" id="ARBA00004651"/>
    </source>
</evidence>
<comment type="caution">
    <text evidence="11">The sequence shown here is derived from an EMBL/GenBank/DDBJ whole genome shotgun (WGS) entry which is preliminary data.</text>
</comment>
<evidence type="ECO:0000256" key="3">
    <source>
        <dbReference type="ARBA" id="ARBA00022448"/>
    </source>
</evidence>
<dbReference type="GO" id="GO:0015450">
    <property type="term" value="F:protein-transporting ATPase activity"/>
    <property type="evidence" value="ECO:0007669"/>
    <property type="project" value="UniProtKB-UniRule"/>
</dbReference>
<comment type="caution">
    <text evidence="10">Lacks conserved residue(s) required for the propagation of feature annotation.</text>
</comment>
<evidence type="ECO:0000256" key="10">
    <source>
        <dbReference type="RuleBase" id="RU365087"/>
    </source>
</evidence>
<evidence type="ECO:0000256" key="4">
    <source>
        <dbReference type="ARBA" id="ARBA00022475"/>
    </source>
</evidence>
<reference evidence="11 12" key="1">
    <citation type="journal article" date="2015" name="Nature">
        <title>rRNA introns, odd ribosomes, and small enigmatic genomes across a large radiation of phyla.</title>
        <authorList>
            <person name="Brown C.T."/>
            <person name="Hug L.A."/>
            <person name="Thomas B.C."/>
            <person name="Sharon I."/>
            <person name="Castelle C.J."/>
            <person name="Singh A."/>
            <person name="Wilkins M.J."/>
            <person name="Williams K.H."/>
            <person name="Banfield J.F."/>
        </authorList>
    </citation>
    <scope>NUCLEOTIDE SEQUENCE [LARGE SCALE GENOMIC DNA]</scope>
</reference>
<evidence type="ECO:0000313" key="12">
    <source>
        <dbReference type="Proteomes" id="UP000034849"/>
    </source>
</evidence>
<dbReference type="PANTHER" id="PTHR34182:SF1">
    <property type="entry name" value="PROTEIN-EXPORT MEMBRANE PROTEIN SECG"/>
    <property type="match status" value="1"/>
</dbReference>